<protein>
    <recommendedName>
        <fullName evidence="6">Dihydrolipoamide acetyltransferase component of pyruvate dehydrogenase complex</fullName>
        <ecNumber evidence="6">2.3.1.-</ecNumber>
    </recommendedName>
</protein>
<proteinExistence type="inferred from homology"/>
<feature type="region of interest" description="Disordered" evidence="7">
    <location>
        <begin position="152"/>
        <end position="205"/>
    </location>
</feature>
<reference evidence="10 11" key="1">
    <citation type="submission" date="2021-03" db="EMBL/GenBank/DDBJ databases">
        <title>Human Oral Microbial Genomes.</title>
        <authorList>
            <person name="Johnston C.D."/>
            <person name="Chen T."/>
            <person name="Dewhirst F.E."/>
        </authorList>
    </citation>
    <scope>NUCLEOTIDE SEQUENCE [LARGE SCALE GENOMIC DNA]</scope>
    <source>
        <strain evidence="10 11">DSMZ 100122</strain>
    </source>
</reference>
<evidence type="ECO:0000259" key="9">
    <source>
        <dbReference type="PROSITE" id="PS51826"/>
    </source>
</evidence>
<dbReference type="CDD" id="cd06849">
    <property type="entry name" value="lipoyl_domain"/>
    <property type="match status" value="1"/>
</dbReference>
<dbReference type="PANTHER" id="PTHR43178">
    <property type="entry name" value="DIHYDROLIPOAMIDE ACETYLTRANSFERASE COMPONENT OF PYRUVATE DEHYDROGENASE COMPLEX"/>
    <property type="match status" value="1"/>
</dbReference>
<feature type="compositionally biased region" description="Gly residues" evidence="7">
    <location>
        <begin position="189"/>
        <end position="200"/>
    </location>
</feature>
<dbReference type="PROSITE" id="PS51826">
    <property type="entry name" value="PSBD"/>
    <property type="match status" value="1"/>
</dbReference>
<evidence type="ECO:0000256" key="7">
    <source>
        <dbReference type="SAM" id="MobiDB-lite"/>
    </source>
</evidence>
<dbReference type="PROSITE" id="PS50968">
    <property type="entry name" value="BIOTINYL_LIPOYL"/>
    <property type="match status" value="1"/>
</dbReference>
<gene>
    <name evidence="10" type="ORF">J5A65_02225</name>
</gene>
<dbReference type="InterPro" id="IPR050743">
    <property type="entry name" value="2-oxoacid_DH_E2_comp"/>
</dbReference>
<evidence type="ECO:0000256" key="1">
    <source>
        <dbReference type="ARBA" id="ARBA00001938"/>
    </source>
</evidence>
<dbReference type="SUPFAM" id="SSF51230">
    <property type="entry name" value="Single hybrid motif"/>
    <property type="match status" value="1"/>
</dbReference>
<dbReference type="SUPFAM" id="SSF52777">
    <property type="entry name" value="CoA-dependent acyltransferases"/>
    <property type="match status" value="1"/>
</dbReference>
<evidence type="ECO:0000256" key="6">
    <source>
        <dbReference type="RuleBase" id="RU003423"/>
    </source>
</evidence>
<evidence type="ECO:0000259" key="8">
    <source>
        <dbReference type="PROSITE" id="PS50968"/>
    </source>
</evidence>
<dbReference type="SUPFAM" id="SSF47005">
    <property type="entry name" value="Peripheral subunit-binding domain of 2-oxo acid dehydrogenase complex"/>
    <property type="match status" value="1"/>
</dbReference>
<evidence type="ECO:0000256" key="2">
    <source>
        <dbReference type="ARBA" id="ARBA00007317"/>
    </source>
</evidence>
<dbReference type="Gene3D" id="2.40.50.100">
    <property type="match status" value="1"/>
</dbReference>
<dbReference type="InterPro" id="IPR036625">
    <property type="entry name" value="E3-bd_dom_sf"/>
</dbReference>
<keyword evidence="4 6" id="KW-0450">Lipoyl</keyword>
<dbReference type="InterPro" id="IPR001078">
    <property type="entry name" value="2-oxoacid_DH_actylTfrase"/>
</dbReference>
<dbReference type="Gene3D" id="3.30.559.10">
    <property type="entry name" value="Chloramphenicol acetyltransferase-like domain"/>
    <property type="match status" value="1"/>
</dbReference>
<comment type="cofactor">
    <cofactor evidence="1 6">
        <name>(R)-lipoate</name>
        <dbReference type="ChEBI" id="CHEBI:83088"/>
    </cofactor>
</comment>
<dbReference type="Pfam" id="PF00364">
    <property type="entry name" value="Biotin_lipoyl"/>
    <property type="match status" value="1"/>
</dbReference>
<dbReference type="EMBL" id="CP072384">
    <property type="protein sequence ID" value="QUC09572.1"/>
    <property type="molecule type" value="Genomic_DNA"/>
</dbReference>
<comment type="similarity">
    <text evidence="2 6">Belongs to the 2-oxoacid dehydrogenase family.</text>
</comment>
<dbReference type="InterPro" id="IPR000089">
    <property type="entry name" value="Biotin_lipoyl"/>
</dbReference>
<accession>A0ABX7Y945</accession>
<dbReference type="Proteomes" id="UP000678513">
    <property type="component" value="Chromosome"/>
</dbReference>
<dbReference type="Gene3D" id="4.10.320.10">
    <property type="entry name" value="E3-binding domain"/>
    <property type="match status" value="1"/>
</dbReference>
<name>A0ABX7Y945_9ACTN</name>
<sequence length="435" mass="45327">MPDPGEGLLEAEIVSWRVEAGQEVEVNDVLVEIETAKSLVELPSPFAGTVSSLLVPEGATVEVGTAIVEIDDGAEGEEPNLVGYGPRDEPVASRRRRRAAAEPEPAPEVSAEPPGPRAKPPVRKYARDLGVDLSGVAGSGPDGVITRADVEAASTAGRPSPMVGDEPRQAAAQEDCGGEATGAQPAGDPGTGGVRGPGGAGDHRIPIKGVRKATAEAMVRSVTTHVHVTEWLTCDVTGTMELVETLKGRREFAGQRVSSLLVYAKAVCLALGRNPGLNASWDGQAGEIIHHGDVNLGIATATPRGLMVPNIKAAQGLSLLELCQAIGHLVAVSREGRLQPPDYAGGTFTITNVGVFGVDAGTPIINGDESAILCMGAIQRRPWVVGTGAEERVVPRWVTTLALSFDHRIIDGEEASRFLHDVAEILADPALALLF</sequence>
<feature type="domain" description="Lipoyl-binding" evidence="8">
    <location>
        <begin position="1"/>
        <end position="71"/>
    </location>
</feature>
<organism evidence="10 11">
    <name type="scientific">Arachnia rubra</name>
    <dbReference type="NCBI Taxonomy" id="1547448"/>
    <lineage>
        <taxon>Bacteria</taxon>
        <taxon>Bacillati</taxon>
        <taxon>Actinomycetota</taxon>
        <taxon>Actinomycetes</taxon>
        <taxon>Propionibacteriales</taxon>
        <taxon>Propionibacteriaceae</taxon>
        <taxon>Arachnia</taxon>
    </lineage>
</organism>
<evidence type="ECO:0000256" key="4">
    <source>
        <dbReference type="ARBA" id="ARBA00022823"/>
    </source>
</evidence>
<feature type="region of interest" description="Disordered" evidence="7">
    <location>
        <begin position="72"/>
        <end position="121"/>
    </location>
</feature>
<dbReference type="EC" id="2.3.1.-" evidence="6"/>
<dbReference type="RefSeq" id="WP_212327402.1">
    <property type="nucleotide sequence ID" value="NZ_AP024463.1"/>
</dbReference>
<evidence type="ECO:0000313" key="11">
    <source>
        <dbReference type="Proteomes" id="UP000678513"/>
    </source>
</evidence>
<keyword evidence="5 6" id="KW-0012">Acyltransferase</keyword>
<feature type="domain" description="Peripheral subunit-binding (PSBD)" evidence="9">
    <location>
        <begin position="117"/>
        <end position="154"/>
    </location>
</feature>
<dbReference type="PANTHER" id="PTHR43178:SF5">
    <property type="entry name" value="LIPOAMIDE ACYLTRANSFERASE COMPONENT OF BRANCHED-CHAIN ALPHA-KETO ACID DEHYDROGENASE COMPLEX, MITOCHONDRIAL"/>
    <property type="match status" value="1"/>
</dbReference>
<dbReference type="Pfam" id="PF02817">
    <property type="entry name" value="E3_binding"/>
    <property type="match status" value="1"/>
</dbReference>
<evidence type="ECO:0000256" key="5">
    <source>
        <dbReference type="ARBA" id="ARBA00023315"/>
    </source>
</evidence>
<dbReference type="Pfam" id="PF00198">
    <property type="entry name" value="2-oxoacid_dh"/>
    <property type="match status" value="1"/>
</dbReference>
<evidence type="ECO:0000256" key="3">
    <source>
        <dbReference type="ARBA" id="ARBA00022679"/>
    </source>
</evidence>
<dbReference type="InterPro" id="IPR004167">
    <property type="entry name" value="PSBD"/>
</dbReference>
<dbReference type="InterPro" id="IPR011053">
    <property type="entry name" value="Single_hybrid_motif"/>
</dbReference>
<evidence type="ECO:0000313" key="10">
    <source>
        <dbReference type="EMBL" id="QUC09572.1"/>
    </source>
</evidence>
<keyword evidence="3 6" id="KW-0808">Transferase</keyword>
<keyword evidence="11" id="KW-1185">Reference proteome</keyword>
<dbReference type="InterPro" id="IPR023213">
    <property type="entry name" value="CAT-like_dom_sf"/>
</dbReference>